<name>A0A5R9IRY5_9GAMM</name>
<evidence type="ECO:0000256" key="1">
    <source>
        <dbReference type="SAM" id="Phobius"/>
    </source>
</evidence>
<feature type="transmembrane region" description="Helical" evidence="1">
    <location>
        <begin position="187"/>
        <end position="206"/>
    </location>
</feature>
<organism evidence="3 4">
    <name type="scientific">Thalassotalea litorea</name>
    <dbReference type="NCBI Taxonomy" id="2020715"/>
    <lineage>
        <taxon>Bacteria</taxon>
        <taxon>Pseudomonadati</taxon>
        <taxon>Pseudomonadota</taxon>
        <taxon>Gammaproteobacteria</taxon>
        <taxon>Alteromonadales</taxon>
        <taxon>Colwelliaceae</taxon>
        <taxon>Thalassotalea</taxon>
    </lineage>
</organism>
<feature type="signal peptide" evidence="2">
    <location>
        <begin position="1"/>
        <end position="25"/>
    </location>
</feature>
<evidence type="ECO:0000313" key="4">
    <source>
        <dbReference type="Proteomes" id="UP000307790"/>
    </source>
</evidence>
<dbReference type="EMBL" id="VCBC01000003">
    <property type="protein sequence ID" value="TLU67243.1"/>
    <property type="molecule type" value="Genomic_DNA"/>
</dbReference>
<dbReference type="RefSeq" id="WP_138318526.1">
    <property type="nucleotide sequence ID" value="NZ_VCBC01000003.1"/>
</dbReference>
<evidence type="ECO:0000313" key="3">
    <source>
        <dbReference type="EMBL" id="TLU67243.1"/>
    </source>
</evidence>
<dbReference type="AlphaFoldDB" id="A0A5R9IRY5"/>
<protein>
    <recommendedName>
        <fullName evidence="5">PEP-CTERM sorting domain-containing protein</fullName>
    </recommendedName>
</protein>
<reference evidence="3 4" key="1">
    <citation type="submission" date="2019-05" db="EMBL/GenBank/DDBJ databases">
        <title>Genome sequences of Thalassotalea litorea 1K03283.</title>
        <authorList>
            <person name="Zhang D."/>
        </authorList>
    </citation>
    <scope>NUCLEOTIDE SEQUENCE [LARGE SCALE GENOMIC DNA]</scope>
    <source>
        <strain evidence="3 4">MCCC 1K03283</strain>
    </source>
</reference>
<keyword evidence="1" id="KW-0812">Transmembrane</keyword>
<evidence type="ECO:0000256" key="2">
    <source>
        <dbReference type="SAM" id="SignalP"/>
    </source>
</evidence>
<keyword evidence="1" id="KW-0472">Membrane</keyword>
<feature type="chain" id="PRO_5024292837" description="PEP-CTERM sorting domain-containing protein" evidence="2">
    <location>
        <begin position="26"/>
        <end position="209"/>
    </location>
</feature>
<keyword evidence="4" id="KW-1185">Reference proteome</keyword>
<dbReference type="OrthoDB" id="6399549at2"/>
<evidence type="ECO:0008006" key="5">
    <source>
        <dbReference type="Google" id="ProtNLM"/>
    </source>
</evidence>
<comment type="caution">
    <text evidence="3">The sequence shown here is derived from an EMBL/GenBank/DDBJ whole genome shotgun (WGS) entry which is preliminary data.</text>
</comment>
<proteinExistence type="predicted"/>
<keyword evidence="1" id="KW-1133">Transmembrane helix</keyword>
<accession>A0A5R9IRY5</accession>
<keyword evidence="2" id="KW-0732">Signal</keyword>
<gene>
    <name evidence="3" type="ORF">FE810_02875</name>
</gene>
<dbReference type="Proteomes" id="UP000307790">
    <property type="component" value="Unassembled WGS sequence"/>
</dbReference>
<sequence>MNKSMSYLMGVSLTILLSIIKPANAGAIFTFDQPRFSYTNNSWEFAFNFEVLDTVTVTGLGYFSDPRTGMADEHDVALFDSEGNLLATATIDNTNDLFQFFRWERVSDLILPPGNYQVVGVSGSDRYTWSDINVVFDPNISYISYSWRVDNNGTADYLNFTRPDLRYVYGFRGPNVFLGNFREITSVVEPPTILMLVTFIFAFTFIRKK</sequence>